<name>F5XNH7_MICPN</name>
<accession>F5XNH7</accession>
<dbReference type="EMBL" id="AP012204">
    <property type="protein sequence ID" value="BAK34091.1"/>
    <property type="molecule type" value="Genomic_DNA"/>
</dbReference>
<dbReference type="OrthoDB" id="7186376at2"/>
<organism evidence="1 2">
    <name type="scientific">Microlunatus phosphovorus (strain ATCC 700054 / DSM 10555 / JCM 9379 / NBRC 101784 / NCIMB 13414 / VKM Ac-1990 / NM-1)</name>
    <dbReference type="NCBI Taxonomy" id="1032480"/>
    <lineage>
        <taxon>Bacteria</taxon>
        <taxon>Bacillati</taxon>
        <taxon>Actinomycetota</taxon>
        <taxon>Actinomycetes</taxon>
        <taxon>Propionibacteriales</taxon>
        <taxon>Propionibacteriaceae</taxon>
        <taxon>Microlunatus</taxon>
    </lineage>
</organism>
<proteinExistence type="predicted"/>
<dbReference type="AlphaFoldDB" id="F5XNH7"/>
<protein>
    <recommendedName>
        <fullName evidence="3">DUF1579 domain-containing protein</fullName>
    </recommendedName>
</protein>
<gene>
    <name evidence="1" type="ordered locus">MLP_10770</name>
</gene>
<dbReference type="HOGENOM" id="CLU_136737_0_0_11"/>
<reference evidence="1 2" key="1">
    <citation type="submission" date="2011-05" db="EMBL/GenBank/DDBJ databases">
        <title>Whole genome sequence of Microlunatus phosphovorus NM-1.</title>
        <authorList>
            <person name="Hosoyama A."/>
            <person name="Sasaki K."/>
            <person name="Harada T."/>
            <person name="Igarashi R."/>
            <person name="Kawakoshi A."/>
            <person name="Sasagawa M."/>
            <person name="Fukada J."/>
            <person name="Nakamura S."/>
            <person name="Katano Y."/>
            <person name="Hanada S."/>
            <person name="Kamagata Y."/>
            <person name="Nakamura N."/>
            <person name="Yamazaki S."/>
            <person name="Fujita N."/>
        </authorList>
    </citation>
    <scope>NUCLEOTIDE SEQUENCE [LARGE SCALE GENOMIC DNA]</scope>
    <source>
        <strain evidence="2">ATCC 700054 / DSM 10555 / JCM 9379 / NBRC 101784 / NCIMB 13414 / VKM Ac-1990 / NM-1</strain>
    </source>
</reference>
<evidence type="ECO:0008006" key="3">
    <source>
        <dbReference type="Google" id="ProtNLM"/>
    </source>
</evidence>
<dbReference type="eggNOG" id="ENOG5032Z75">
    <property type="taxonomic scope" value="Bacteria"/>
</dbReference>
<dbReference type="Proteomes" id="UP000007947">
    <property type="component" value="Chromosome"/>
</dbReference>
<keyword evidence="2" id="KW-1185">Reference proteome</keyword>
<evidence type="ECO:0000313" key="1">
    <source>
        <dbReference type="EMBL" id="BAK34091.1"/>
    </source>
</evidence>
<evidence type="ECO:0000313" key="2">
    <source>
        <dbReference type="Proteomes" id="UP000007947"/>
    </source>
</evidence>
<dbReference type="KEGG" id="mph:MLP_10770"/>
<sequence>MGRVRVIEVFAPLFGHWQGVEEQSASPWGPATTARAILSFRAEVGGSAMVSDYRQVRADGSEFYAHGVFLVDPALEVSWWLFDSYAEPPAVATGGWRDGELVLSKASEQGRAVHRFGIDGEELTYAIDIAVPDDSDLTPFLRGRYRAISTH</sequence>